<dbReference type="Pfam" id="PF05199">
    <property type="entry name" value="GMC_oxred_C"/>
    <property type="match status" value="1"/>
</dbReference>
<comment type="cofactor">
    <cofactor evidence="1">
        <name>FAD</name>
        <dbReference type="ChEBI" id="CHEBI:57692"/>
    </cofactor>
</comment>
<accession>A0ABQ7QAD4</accession>
<evidence type="ECO:0000259" key="7">
    <source>
        <dbReference type="PROSITE" id="PS00624"/>
    </source>
</evidence>
<dbReference type="SUPFAM" id="SSF51905">
    <property type="entry name" value="FAD/NAD(P)-binding domain"/>
    <property type="match status" value="1"/>
</dbReference>
<keyword evidence="6" id="KW-0732">Signal</keyword>
<dbReference type="InterPro" id="IPR012132">
    <property type="entry name" value="GMC_OxRdtase"/>
</dbReference>
<dbReference type="PANTHER" id="PTHR11552:SF147">
    <property type="entry name" value="CHOLINE DEHYDROGENASE, MITOCHONDRIAL"/>
    <property type="match status" value="1"/>
</dbReference>
<feature type="domain" description="Glucose-methanol-choline oxidoreductase N-terminal" evidence="7">
    <location>
        <begin position="295"/>
        <end position="309"/>
    </location>
</feature>
<evidence type="ECO:0000256" key="4">
    <source>
        <dbReference type="ARBA" id="ARBA00022827"/>
    </source>
</evidence>
<feature type="signal peptide" evidence="6">
    <location>
        <begin position="1"/>
        <end position="17"/>
    </location>
</feature>
<dbReference type="Gene3D" id="3.50.50.60">
    <property type="entry name" value="FAD/NAD(P)-binding domain"/>
    <property type="match status" value="1"/>
</dbReference>
<keyword evidence="9" id="KW-1185">Reference proteome</keyword>
<dbReference type="PROSITE" id="PS00624">
    <property type="entry name" value="GMC_OXRED_2"/>
    <property type="match status" value="1"/>
</dbReference>
<evidence type="ECO:0000256" key="5">
    <source>
        <dbReference type="ARBA" id="ARBA00023002"/>
    </source>
</evidence>
<dbReference type="InterPro" id="IPR000172">
    <property type="entry name" value="GMC_OxRdtase_N"/>
</dbReference>
<protein>
    <recommendedName>
        <fullName evidence="7">Glucose-methanol-choline oxidoreductase N-terminal domain-containing protein</fullName>
    </recommendedName>
</protein>
<dbReference type="InterPro" id="IPR007867">
    <property type="entry name" value="GMC_OxRtase_C"/>
</dbReference>
<dbReference type="SUPFAM" id="SSF54373">
    <property type="entry name" value="FAD-linked reductases, C-terminal domain"/>
    <property type="match status" value="1"/>
</dbReference>
<keyword evidence="3" id="KW-0285">Flavoprotein</keyword>
<dbReference type="Gene3D" id="3.30.560.10">
    <property type="entry name" value="Glucose Oxidase, domain 3"/>
    <property type="match status" value="1"/>
</dbReference>
<dbReference type="InterPro" id="IPR036188">
    <property type="entry name" value="FAD/NAD-bd_sf"/>
</dbReference>
<gene>
    <name evidence="8" type="ORF">JYU34_013517</name>
</gene>
<reference evidence="8 9" key="1">
    <citation type="submission" date="2021-06" db="EMBL/GenBank/DDBJ databases">
        <title>A haploid diamondback moth (Plutella xylostella L.) genome assembly resolves 31 chromosomes and identifies a diamide resistance mutation.</title>
        <authorList>
            <person name="Ward C.M."/>
            <person name="Perry K.D."/>
            <person name="Baker G."/>
            <person name="Powis K."/>
            <person name="Heckel D.G."/>
            <person name="Baxter S.W."/>
        </authorList>
    </citation>
    <scope>NUCLEOTIDE SEQUENCE [LARGE SCALE GENOMIC DNA]</scope>
    <source>
        <strain evidence="8 9">LV</strain>
        <tissue evidence="8">Single pupa</tissue>
    </source>
</reference>
<evidence type="ECO:0000256" key="2">
    <source>
        <dbReference type="ARBA" id="ARBA00010790"/>
    </source>
</evidence>
<dbReference type="PIRSF" id="PIRSF000137">
    <property type="entry name" value="Alcohol_oxidase"/>
    <property type="match status" value="1"/>
</dbReference>
<proteinExistence type="inferred from homology"/>
<dbReference type="PANTHER" id="PTHR11552">
    <property type="entry name" value="GLUCOSE-METHANOL-CHOLINE GMC OXIDOREDUCTASE"/>
    <property type="match status" value="1"/>
</dbReference>
<feature type="chain" id="PRO_5045316917" description="Glucose-methanol-choline oxidoreductase N-terminal domain-containing protein" evidence="6">
    <location>
        <begin position="18"/>
        <end position="571"/>
    </location>
</feature>
<dbReference type="InterPro" id="IPR027424">
    <property type="entry name" value="Glucose_Oxidase_domain_2"/>
</dbReference>
<keyword evidence="4" id="KW-0274">FAD</keyword>
<dbReference type="Proteomes" id="UP000823941">
    <property type="component" value="Chromosome 18"/>
</dbReference>
<evidence type="ECO:0000256" key="3">
    <source>
        <dbReference type="ARBA" id="ARBA00022630"/>
    </source>
</evidence>
<dbReference type="EMBL" id="JAHIBW010000018">
    <property type="protein sequence ID" value="KAG7302060.1"/>
    <property type="molecule type" value="Genomic_DNA"/>
</dbReference>
<sequence>MLFFGIFFQFLFGFISTQEDSEWPPNAQVNDGETFDYIIVGAGSAGSVLASRLTELKNLRVLTIEAGGNPNDKGFVSVLDSEYVFSYQSQYSATTGQAQKIPGVVPLLRGKMLGGSSSCNGMWYCRGNPEDYNLWAESGFNGWDWNTVFPYFLKSENFTGDLVMSDPVYYRYHNTTGPLKVTQPIEGDSNYKRAMDIMQTALDEIGIRPIVDYNGPSQFGASPLSLTFSDKRVRSSTARAFLRPNKDRENMFILKYAYATKILIDKNQTAYGVEVYVQNKTVTFFANKEIFVCAGALNTPKLLMASGIGPRENMNNLNISVKFELPVGSNLQDHFLLPILLTGVKDHEYTDKANNVYPTLNGFYSVENFRRPEFQVSTNFYSKSSEQIGGHFSFVLNYNDDMVKDIEEKNINQEIIVVQIQLLHPKSSGKVIVKGVDYDIDPEFYMDYFSDKEDLELTLKGIKEVLKVRETTYFRNANSSVVELDLPACKDYAFLSDEYWKCYALAMSASGFHPARTCAMGKVVDTNFKVYGVNRLRVIDASVFYDMPSGNLNAVVIMMAERAADLIKNGL</sequence>
<evidence type="ECO:0000313" key="8">
    <source>
        <dbReference type="EMBL" id="KAG7302060.1"/>
    </source>
</evidence>
<evidence type="ECO:0000256" key="6">
    <source>
        <dbReference type="SAM" id="SignalP"/>
    </source>
</evidence>
<organism evidence="8 9">
    <name type="scientific">Plutella xylostella</name>
    <name type="common">Diamondback moth</name>
    <name type="synonym">Plutella maculipennis</name>
    <dbReference type="NCBI Taxonomy" id="51655"/>
    <lineage>
        <taxon>Eukaryota</taxon>
        <taxon>Metazoa</taxon>
        <taxon>Ecdysozoa</taxon>
        <taxon>Arthropoda</taxon>
        <taxon>Hexapoda</taxon>
        <taxon>Insecta</taxon>
        <taxon>Pterygota</taxon>
        <taxon>Neoptera</taxon>
        <taxon>Endopterygota</taxon>
        <taxon>Lepidoptera</taxon>
        <taxon>Glossata</taxon>
        <taxon>Ditrysia</taxon>
        <taxon>Yponomeutoidea</taxon>
        <taxon>Plutellidae</taxon>
        <taxon>Plutella</taxon>
    </lineage>
</organism>
<dbReference type="Gene3D" id="4.10.450.10">
    <property type="entry name" value="Glucose Oxidase, domain 2"/>
    <property type="match status" value="1"/>
</dbReference>
<keyword evidence="5" id="KW-0560">Oxidoreductase</keyword>
<comment type="similarity">
    <text evidence="2">Belongs to the GMC oxidoreductase family.</text>
</comment>
<comment type="caution">
    <text evidence="8">The sequence shown here is derived from an EMBL/GenBank/DDBJ whole genome shotgun (WGS) entry which is preliminary data.</text>
</comment>
<name>A0ABQ7QAD4_PLUXY</name>
<evidence type="ECO:0000256" key="1">
    <source>
        <dbReference type="ARBA" id="ARBA00001974"/>
    </source>
</evidence>
<dbReference type="Pfam" id="PF00732">
    <property type="entry name" value="GMC_oxred_N"/>
    <property type="match status" value="1"/>
</dbReference>
<evidence type="ECO:0000313" key="9">
    <source>
        <dbReference type="Proteomes" id="UP000823941"/>
    </source>
</evidence>